<dbReference type="InterPro" id="IPR029016">
    <property type="entry name" value="GAF-like_dom_sf"/>
</dbReference>
<proteinExistence type="predicted"/>
<dbReference type="Gene3D" id="3.30.450.40">
    <property type="match status" value="2"/>
</dbReference>
<organism evidence="2 3">
    <name type="scientific">Candidatus Mailhella merdigallinarum</name>
    <dbReference type="NCBI Taxonomy" id="2838658"/>
    <lineage>
        <taxon>Bacteria</taxon>
        <taxon>Pseudomonadati</taxon>
        <taxon>Thermodesulfobacteriota</taxon>
        <taxon>Desulfovibrionia</taxon>
        <taxon>Desulfovibrionales</taxon>
        <taxon>Desulfovibrionaceae</taxon>
        <taxon>Mailhella</taxon>
    </lineage>
</organism>
<feature type="domain" description="GAF" evidence="1">
    <location>
        <begin position="2"/>
        <end position="148"/>
    </location>
</feature>
<gene>
    <name evidence="2" type="ORF">H9962_07175</name>
</gene>
<dbReference type="Proteomes" id="UP000824225">
    <property type="component" value="Unassembled WGS sequence"/>
</dbReference>
<reference evidence="2" key="1">
    <citation type="journal article" date="2021" name="PeerJ">
        <title>Extensive microbial diversity within the chicken gut microbiome revealed by metagenomics and culture.</title>
        <authorList>
            <person name="Gilroy R."/>
            <person name="Ravi A."/>
            <person name="Getino M."/>
            <person name="Pursley I."/>
            <person name="Horton D.L."/>
            <person name="Alikhan N.F."/>
            <person name="Baker D."/>
            <person name="Gharbi K."/>
            <person name="Hall N."/>
            <person name="Watson M."/>
            <person name="Adriaenssens E.M."/>
            <person name="Foster-Nyarko E."/>
            <person name="Jarju S."/>
            <person name="Secka A."/>
            <person name="Antonio M."/>
            <person name="Oren A."/>
            <person name="Chaudhuri R.R."/>
            <person name="La Ragione R."/>
            <person name="Hildebrand F."/>
            <person name="Pallen M.J."/>
        </authorList>
    </citation>
    <scope>NUCLEOTIDE SEQUENCE</scope>
    <source>
        <strain evidence="2">CHK186-16707</strain>
    </source>
</reference>
<dbReference type="InterPro" id="IPR003018">
    <property type="entry name" value="GAF"/>
</dbReference>
<evidence type="ECO:0000313" key="2">
    <source>
        <dbReference type="EMBL" id="HJA08955.1"/>
    </source>
</evidence>
<evidence type="ECO:0000259" key="1">
    <source>
        <dbReference type="SMART" id="SM00065"/>
    </source>
</evidence>
<sequence length="347" mass="37576">MVAQTPAESLLALVASVFDAYSVVLFQPEDETGKSEARLTAFFSLGDEIARGARIPPGKGLVGWILRNKAPLLVDSIDQNQAFLGYYQEQSEPDIRSFMGCPVPGGGALCIDSKRAGAFTGSRQKLLHLFALMIPQLESLVTHSDHDREVGVYFAALERMADLRASYAGWGEYMNKLLALLKETTGFHYVAFASRVEGSARYIVEGECPPLLNRQGNQAELPVNSGIVGWVFRNEEAVHNDGTGGPGATPIFGKNPLVPDFAAAICLPVTVDNYTCGVLCLAGLEPRPLSPELRSFVRMAADDMARLLDTVALRYRIHNLLPKASLQRSGSVAFDPDAPPAPRPTDD</sequence>
<dbReference type="SUPFAM" id="SSF55781">
    <property type="entry name" value="GAF domain-like"/>
    <property type="match status" value="2"/>
</dbReference>
<reference evidence="2" key="2">
    <citation type="submission" date="2021-04" db="EMBL/GenBank/DDBJ databases">
        <authorList>
            <person name="Gilroy R."/>
        </authorList>
    </citation>
    <scope>NUCLEOTIDE SEQUENCE</scope>
    <source>
        <strain evidence="2">CHK186-16707</strain>
    </source>
</reference>
<evidence type="ECO:0000313" key="3">
    <source>
        <dbReference type="Proteomes" id="UP000824225"/>
    </source>
</evidence>
<dbReference type="SMART" id="SM00065">
    <property type="entry name" value="GAF"/>
    <property type="match status" value="2"/>
</dbReference>
<comment type="caution">
    <text evidence="2">The sequence shown here is derived from an EMBL/GenBank/DDBJ whole genome shotgun (WGS) entry which is preliminary data.</text>
</comment>
<name>A0A9D2KL82_9BACT</name>
<accession>A0A9D2KL82</accession>
<protein>
    <submittedName>
        <fullName evidence="2">GAF domain-containing protein</fullName>
    </submittedName>
</protein>
<dbReference type="Pfam" id="PF13185">
    <property type="entry name" value="GAF_2"/>
    <property type="match status" value="2"/>
</dbReference>
<feature type="domain" description="GAF" evidence="1">
    <location>
        <begin position="169"/>
        <end position="318"/>
    </location>
</feature>
<dbReference type="AlphaFoldDB" id="A0A9D2KL82"/>
<dbReference type="EMBL" id="DXAN01000023">
    <property type="protein sequence ID" value="HJA08955.1"/>
    <property type="molecule type" value="Genomic_DNA"/>
</dbReference>